<dbReference type="Proteomes" id="UP001596044">
    <property type="component" value="Unassembled WGS sequence"/>
</dbReference>
<proteinExistence type="inferred from homology"/>
<dbReference type="InterPro" id="IPR001312">
    <property type="entry name" value="Hexokinase"/>
</dbReference>
<dbReference type="PANTHER" id="PTHR18964:SF149">
    <property type="entry name" value="BIFUNCTIONAL UDP-N-ACETYLGLUCOSAMINE 2-EPIMERASE_N-ACETYLMANNOSAMINE KINASE"/>
    <property type="match status" value="1"/>
</dbReference>
<dbReference type="Gene3D" id="3.30.420.40">
    <property type="match status" value="2"/>
</dbReference>
<gene>
    <name evidence="2" type="ORF">ACFPOG_31900</name>
</gene>
<evidence type="ECO:0000256" key="1">
    <source>
        <dbReference type="ARBA" id="ARBA00006479"/>
    </source>
</evidence>
<comment type="similarity">
    <text evidence="1">Belongs to the ROK (NagC/XylR) family.</text>
</comment>
<keyword evidence="3" id="KW-1185">Reference proteome</keyword>
<reference evidence="3" key="1">
    <citation type="journal article" date="2019" name="Int. J. Syst. Evol. Microbiol.">
        <title>The Global Catalogue of Microorganisms (GCM) 10K type strain sequencing project: providing services to taxonomists for standard genome sequencing and annotation.</title>
        <authorList>
            <consortium name="The Broad Institute Genomics Platform"/>
            <consortium name="The Broad Institute Genome Sequencing Center for Infectious Disease"/>
            <person name="Wu L."/>
            <person name="Ma J."/>
        </authorList>
    </citation>
    <scope>NUCLEOTIDE SEQUENCE [LARGE SCALE GENOMIC DNA]</scope>
    <source>
        <strain evidence="3">KACC 11904</strain>
    </source>
</reference>
<evidence type="ECO:0000313" key="3">
    <source>
        <dbReference type="Proteomes" id="UP001596044"/>
    </source>
</evidence>
<accession>A0ABW0KHX0</accession>
<organism evidence="2 3">
    <name type="scientific">Paenibacillus aestuarii</name>
    <dbReference type="NCBI Taxonomy" id="516965"/>
    <lineage>
        <taxon>Bacteria</taxon>
        <taxon>Bacillati</taxon>
        <taxon>Bacillota</taxon>
        <taxon>Bacilli</taxon>
        <taxon>Bacillales</taxon>
        <taxon>Paenibacillaceae</taxon>
        <taxon>Paenibacillus</taxon>
    </lineage>
</organism>
<sequence>MKKGIYLTFDVGGTSIKAGVVDGSGEVLTHTLSQYESKANGTATEIIDHFIHMAVDLLDKADIDKQQRIAGIGYAFPGPFDYEQGISYIQGLDKFEGLYGLRFGDLLRKGIEENGQIAARMDRESILRFENDAALFALGEAYFGQAATFRKAVCFTLGTGVGSGFMESGHLIKQREDIPANGWVYHLPYRSGIADDYISRRGLLELARDFGLNRSGQDVKELADAARRGEEAALQLFNAFGRQMGEALASALKTFAPDIIVLGGQISKSGELFVPSFSRELSHRGVITSVAISTDSLRSTLLGIYQMLQAHRG</sequence>
<evidence type="ECO:0000313" key="2">
    <source>
        <dbReference type="EMBL" id="MFC5452815.1"/>
    </source>
</evidence>
<name>A0ABW0KHX0_9BACL</name>
<dbReference type="PANTHER" id="PTHR18964">
    <property type="entry name" value="ROK (REPRESSOR, ORF, KINASE) FAMILY"/>
    <property type="match status" value="1"/>
</dbReference>
<protein>
    <submittedName>
        <fullName evidence="2">ROK family protein</fullName>
    </submittedName>
</protein>
<comment type="caution">
    <text evidence="2">The sequence shown here is derived from an EMBL/GenBank/DDBJ whole genome shotgun (WGS) entry which is preliminary data.</text>
</comment>
<dbReference type="InterPro" id="IPR043129">
    <property type="entry name" value="ATPase_NBD"/>
</dbReference>
<dbReference type="PROSITE" id="PS51748">
    <property type="entry name" value="HEXOKINASE_2"/>
    <property type="match status" value="1"/>
</dbReference>
<dbReference type="Pfam" id="PF00480">
    <property type="entry name" value="ROK"/>
    <property type="match status" value="1"/>
</dbReference>
<dbReference type="EMBL" id="JBHSMJ010000065">
    <property type="protein sequence ID" value="MFC5452815.1"/>
    <property type="molecule type" value="Genomic_DNA"/>
</dbReference>
<dbReference type="RefSeq" id="WP_270879082.1">
    <property type="nucleotide sequence ID" value="NZ_JAQFVF010000023.1"/>
</dbReference>
<dbReference type="InterPro" id="IPR000600">
    <property type="entry name" value="ROK"/>
</dbReference>
<dbReference type="SUPFAM" id="SSF53067">
    <property type="entry name" value="Actin-like ATPase domain"/>
    <property type="match status" value="1"/>
</dbReference>